<accession>A0A1W2TF63</accession>
<reference evidence="2" key="1">
    <citation type="submission" date="2016-03" db="EMBL/GenBank/DDBJ databases">
        <title>Draft genome sequence of Rosellinia necatrix.</title>
        <authorList>
            <person name="Kanematsu S."/>
        </authorList>
    </citation>
    <scope>NUCLEOTIDE SEQUENCE [LARGE SCALE GENOMIC DNA]</scope>
    <source>
        <strain evidence="2">W97</strain>
    </source>
</reference>
<dbReference type="AlphaFoldDB" id="A0A1W2TF63"/>
<feature type="compositionally biased region" description="Basic residues" evidence="1">
    <location>
        <begin position="114"/>
        <end position="125"/>
    </location>
</feature>
<dbReference type="EMBL" id="DF977465">
    <property type="protein sequence ID" value="GAP86685.1"/>
    <property type="molecule type" value="Genomic_DNA"/>
</dbReference>
<dbReference type="OrthoDB" id="5403747at2759"/>
<evidence type="ECO:0000313" key="2">
    <source>
        <dbReference type="EMBL" id="GAP86685.1"/>
    </source>
</evidence>
<feature type="region of interest" description="Disordered" evidence="1">
    <location>
        <begin position="66"/>
        <end position="153"/>
    </location>
</feature>
<feature type="compositionally biased region" description="Basic and acidic residues" evidence="1">
    <location>
        <begin position="126"/>
        <end position="146"/>
    </location>
</feature>
<name>A0A1W2TF63_ROSNE</name>
<evidence type="ECO:0000313" key="3">
    <source>
        <dbReference type="Proteomes" id="UP000054516"/>
    </source>
</evidence>
<organism evidence="2">
    <name type="scientific">Rosellinia necatrix</name>
    <name type="common">White root-rot fungus</name>
    <dbReference type="NCBI Taxonomy" id="77044"/>
    <lineage>
        <taxon>Eukaryota</taxon>
        <taxon>Fungi</taxon>
        <taxon>Dikarya</taxon>
        <taxon>Ascomycota</taxon>
        <taxon>Pezizomycotina</taxon>
        <taxon>Sordariomycetes</taxon>
        <taxon>Xylariomycetidae</taxon>
        <taxon>Xylariales</taxon>
        <taxon>Xylariaceae</taxon>
        <taxon>Rosellinia</taxon>
    </lineage>
</organism>
<gene>
    <name evidence="2" type="ORF">SAMD00023353_2000420</name>
</gene>
<sequence length="153" mass="16656">MPPKVNDNELSEKEKFVLGLAWKCFESEPKINWEKLANLGGYTNQASAQNVVRAAKKKLMAAATEGLGDDSEALPQTPKKKRVATPGSGKGKNKRIIEDSNDADDEDMALPVSKKLKRTPKKARPVKTETEEDHKGNEGGDSEAKMMSDSGEA</sequence>
<evidence type="ECO:0000256" key="1">
    <source>
        <dbReference type="SAM" id="MobiDB-lite"/>
    </source>
</evidence>
<proteinExistence type="predicted"/>
<dbReference type="STRING" id="77044.A0A1W2TF63"/>
<dbReference type="OMA" id="LAWQCME"/>
<feature type="compositionally biased region" description="Acidic residues" evidence="1">
    <location>
        <begin position="99"/>
        <end position="108"/>
    </location>
</feature>
<protein>
    <submittedName>
        <fullName evidence="2">Uncharacterized protein</fullName>
    </submittedName>
</protein>
<keyword evidence="3" id="KW-1185">Reference proteome</keyword>
<dbReference type="Proteomes" id="UP000054516">
    <property type="component" value="Unassembled WGS sequence"/>
</dbReference>